<dbReference type="RefSeq" id="WP_183560026.1">
    <property type="nucleotide sequence ID" value="NZ_CBCSLB010000002.1"/>
</dbReference>
<keyword evidence="2" id="KW-1185">Reference proteome</keyword>
<sequence length="99" mass="11344">MKVKAQVRLSLYERGIVEALSADHGYPASEARALVVEYIEIVRKLGGYENCTHYAQLLDLARRSEHSPAEWLERIQGIEKGELRDRGIGSEERQYLQTK</sequence>
<dbReference type="Proteomes" id="UP000518605">
    <property type="component" value="Unassembled WGS sequence"/>
</dbReference>
<reference evidence="1 2" key="1">
    <citation type="submission" date="2020-08" db="EMBL/GenBank/DDBJ databases">
        <title>Genomic Encyclopedia of Type Strains, Phase III (KMG-III): the genomes of soil and plant-associated and newly described type strains.</title>
        <authorList>
            <person name="Whitman W."/>
        </authorList>
    </citation>
    <scope>NUCLEOTIDE SEQUENCE [LARGE SCALE GENOMIC DNA]</scope>
    <source>
        <strain evidence="1 2">CECT 8234</strain>
    </source>
</reference>
<gene>
    <name evidence="1" type="ORF">FHS16_001283</name>
</gene>
<dbReference type="EMBL" id="JACHXW010000003">
    <property type="protein sequence ID" value="MBB3151240.1"/>
    <property type="molecule type" value="Genomic_DNA"/>
</dbReference>
<organism evidence="1 2">
    <name type="scientific">Paenibacillus endophyticus</name>
    <dbReference type="NCBI Taxonomy" id="1294268"/>
    <lineage>
        <taxon>Bacteria</taxon>
        <taxon>Bacillati</taxon>
        <taxon>Bacillota</taxon>
        <taxon>Bacilli</taxon>
        <taxon>Bacillales</taxon>
        <taxon>Paenibacillaceae</taxon>
        <taxon>Paenibacillus</taxon>
    </lineage>
</organism>
<evidence type="ECO:0000313" key="2">
    <source>
        <dbReference type="Proteomes" id="UP000518605"/>
    </source>
</evidence>
<proteinExistence type="predicted"/>
<comment type="caution">
    <text evidence="1">The sequence shown here is derived from an EMBL/GenBank/DDBJ whole genome shotgun (WGS) entry which is preliminary data.</text>
</comment>
<protein>
    <submittedName>
        <fullName evidence="1">Uncharacterized protein</fullName>
    </submittedName>
</protein>
<dbReference type="AlphaFoldDB" id="A0A7W5G916"/>
<evidence type="ECO:0000313" key="1">
    <source>
        <dbReference type="EMBL" id="MBB3151240.1"/>
    </source>
</evidence>
<name>A0A7W5G916_9BACL</name>
<accession>A0A7W5G916</accession>